<dbReference type="InterPro" id="IPR023631">
    <property type="entry name" value="Amidase_dom"/>
</dbReference>
<feature type="domain" description="Amidase" evidence="1">
    <location>
        <begin position="32"/>
        <end position="344"/>
    </location>
</feature>
<dbReference type="PANTHER" id="PTHR42678">
    <property type="entry name" value="AMIDASE"/>
    <property type="match status" value="1"/>
</dbReference>
<dbReference type="AlphaFoldDB" id="A0AA43QJ43"/>
<evidence type="ECO:0000313" key="3">
    <source>
        <dbReference type="Proteomes" id="UP001161017"/>
    </source>
</evidence>
<dbReference type="Pfam" id="PF01425">
    <property type="entry name" value="Amidase"/>
    <property type="match status" value="1"/>
</dbReference>
<name>A0AA43QJ43_9LECA</name>
<keyword evidence="3" id="KW-1185">Reference proteome</keyword>
<comment type="caution">
    <text evidence="2">The sequence shown here is derived from an EMBL/GenBank/DDBJ whole genome shotgun (WGS) entry which is preliminary data.</text>
</comment>
<evidence type="ECO:0000259" key="1">
    <source>
        <dbReference type="Pfam" id="PF01425"/>
    </source>
</evidence>
<gene>
    <name evidence="2" type="ORF">OHK93_006731</name>
</gene>
<organism evidence="2 3">
    <name type="scientific">Ramalina farinacea</name>
    <dbReference type="NCBI Taxonomy" id="258253"/>
    <lineage>
        <taxon>Eukaryota</taxon>
        <taxon>Fungi</taxon>
        <taxon>Dikarya</taxon>
        <taxon>Ascomycota</taxon>
        <taxon>Pezizomycotina</taxon>
        <taxon>Lecanoromycetes</taxon>
        <taxon>OSLEUM clade</taxon>
        <taxon>Lecanoromycetidae</taxon>
        <taxon>Lecanorales</taxon>
        <taxon>Lecanorineae</taxon>
        <taxon>Ramalinaceae</taxon>
        <taxon>Ramalina</taxon>
    </lineage>
</organism>
<dbReference type="EMBL" id="JAPUFD010000005">
    <property type="protein sequence ID" value="MDI1487461.1"/>
    <property type="molecule type" value="Genomic_DNA"/>
</dbReference>
<protein>
    <recommendedName>
        <fullName evidence="1">Amidase domain-containing protein</fullName>
    </recommendedName>
</protein>
<dbReference type="Gene3D" id="3.90.1300.10">
    <property type="entry name" value="Amidase signature (AS) domain"/>
    <property type="match status" value="1"/>
</dbReference>
<dbReference type="InterPro" id="IPR036928">
    <property type="entry name" value="AS_sf"/>
</dbReference>
<dbReference type="PANTHER" id="PTHR42678:SF34">
    <property type="entry name" value="OS04G0183300 PROTEIN"/>
    <property type="match status" value="1"/>
</dbReference>
<proteinExistence type="predicted"/>
<evidence type="ECO:0000313" key="2">
    <source>
        <dbReference type="EMBL" id="MDI1487461.1"/>
    </source>
</evidence>
<accession>A0AA43QJ43</accession>
<dbReference type="Proteomes" id="UP001161017">
    <property type="component" value="Unassembled WGS sequence"/>
</dbReference>
<dbReference type="SUPFAM" id="SSF75304">
    <property type="entry name" value="Amidase signature (AS) enzymes"/>
    <property type="match status" value="1"/>
</dbReference>
<reference evidence="2" key="1">
    <citation type="journal article" date="2023" name="Genome Biol. Evol.">
        <title>First Whole Genome Sequence and Flow Cytometry Genome Size Data for the Lichen-Forming Fungus Ramalina farinacea (Ascomycota).</title>
        <authorList>
            <person name="Llewellyn T."/>
            <person name="Mian S."/>
            <person name="Hill R."/>
            <person name="Leitch I.J."/>
            <person name="Gaya E."/>
        </authorList>
    </citation>
    <scope>NUCLEOTIDE SEQUENCE</scope>
    <source>
        <strain evidence="2">LIQ254RAFAR</strain>
    </source>
</reference>
<sequence>MDNSEIPFNPIIETISDVQRLFAQGTLTSSSLVQACRKQIADRNGYLHAVICISPKASQYAEQLDKEREAGRSRGPLHGIPILLKDNIATEPILGMDTTSGTFALAGSRPRANADVAETLIQAGANILGKTNMTEWYRAQTVAGGWSAVGGQTQSAITSQAFDPFDESTACANTSGSSSGSAVSVSAGFAPAAIGTETVGSLIMPADRAGLFTIKPTIGIVSQNGIVPISKLCDSAGPMAKSAGDVALLMELLVDREKTQVPDGAYLSAADGEWGNVKIGIVDTESWLSERGLSEIESEIRAQITNDIDAALRSLGNRVKKLITVSLPSIPELTKHGTMDISDCFDHDIKALIDEYLAGVDNAEVATLEDFIAFNNSHADVELPPGYASQDGLIRASKCTMTDTEYDTIVTHARQAGGPLGIDKSLRQSDVDVIIGPADGPLCEIAAAAGYPIATLPLGRLNHNSRPFGCVALASAHQEALLIKVMSAWEATFGPRKSSKPFKQLA</sequence>